<reference evidence="2 3" key="1">
    <citation type="submission" date="2020-08" db="EMBL/GenBank/DDBJ databases">
        <authorList>
            <person name="Ren C."/>
            <person name="Gu Y."/>
            <person name="Xu Y."/>
        </authorList>
    </citation>
    <scope>NUCLEOTIDE SEQUENCE [LARGE SCALE GENOMIC DNA]</scope>
    <source>
        <strain evidence="2 3">LBM18003</strain>
    </source>
</reference>
<dbReference type="AlphaFoldDB" id="A0A7G9WGF3"/>
<dbReference type="Pfam" id="PF00403">
    <property type="entry name" value="HMA"/>
    <property type="match status" value="1"/>
</dbReference>
<dbReference type="RefSeq" id="WP_212506828.1">
    <property type="nucleotide sequence ID" value="NZ_CP060696.1"/>
</dbReference>
<sequence length="73" mass="8123">MKKRFQLQDLDCANCAAKMEEAINKIDGVNSATVSFLSQKMTLDAADDRFDEIVKQAAKVCKKIEPDCTIVVK</sequence>
<dbReference type="GO" id="GO:0046872">
    <property type="term" value="F:metal ion binding"/>
    <property type="evidence" value="ECO:0007669"/>
    <property type="project" value="InterPro"/>
</dbReference>
<dbReference type="CDD" id="cd00371">
    <property type="entry name" value="HMA"/>
    <property type="match status" value="1"/>
</dbReference>
<proteinExistence type="predicted"/>
<protein>
    <submittedName>
        <fullName evidence="2">Cation transporter</fullName>
    </submittedName>
</protein>
<evidence type="ECO:0000313" key="3">
    <source>
        <dbReference type="Proteomes" id="UP000516046"/>
    </source>
</evidence>
<keyword evidence="3" id="KW-1185">Reference proteome</keyword>
<gene>
    <name evidence="2" type="ORF">H6X83_12705</name>
</gene>
<dbReference type="InterPro" id="IPR036163">
    <property type="entry name" value="HMA_dom_sf"/>
</dbReference>
<dbReference type="SUPFAM" id="SSF55008">
    <property type="entry name" value="HMA, heavy metal-associated domain"/>
    <property type="match status" value="1"/>
</dbReference>
<dbReference type="Gene3D" id="3.30.70.100">
    <property type="match status" value="1"/>
</dbReference>
<feature type="domain" description="HMA" evidence="1">
    <location>
        <begin position="1"/>
        <end position="69"/>
    </location>
</feature>
<organism evidence="2 3">
    <name type="scientific">Caproicibacterium amylolyticum</name>
    <dbReference type="NCBI Taxonomy" id="2766537"/>
    <lineage>
        <taxon>Bacteria</taxon>
        <taxon>Bacillati</taxon>
        <taxon>Bacillota</taxon>
        <taxon>Clostridia</taxon>
        <taxon>Eubacteriales</taxon>
        <taxon>Oscillospiraceae</taxon>
        <taxon>Caproicibacterium</taxon>
    </lineage>
</organism>
<dbReference type="InterPro" id="IPR006121">
    <property type="entry name" value="HMA_dom"/>
</dbReference>
<dbReference type="EMBL" id="CP060696">
    <property type="protein sequence ID" value="QNO17765.1"/>
    <property type="molecule type" value="Genomic_DNA"/>
</dbReference>
<evidence type="ECO:0000313" key="2">
    <source>
        <dbReference type="EMBL" id="QNO17765.1"/>
    </source>
</evidence>
<dbReference type="KEGG" id="caml:H6X83_12705"/>
<accession>A0A7G9WGF3</accession>
<dbReference type="PROSITE" id="PS50846">
    <property type="entry name" value="HMA_2"/>
    <property type="match status" value="1"/>
</dbReference>
<dbReference type="Proteomes" id="UP000516046">
    <property type="component" value="Chromosome"/>
</dbReference>
<evidence type="ECO:0000259" key="1">
    <source>
        <dbReference type="PROSITE" id="PS50846"/>
    </source>
</evidence>
<name>A0A7G9WGF3_9FIRM</name>